<dbReference type="VEuPathDB" id="AmoebaDB:EIN_496570"/>
<dbReference type="AlphaFoldDB" id="A0A0A1TZS0"/>
<keyword evidence="3" id="KW-1185">Reference proteome</keyword>
<evidence type="ECO:0000256" key="1">
    <source>
        <dbReference type="SAM" id="MobiDB-lite"/>
    </source>
</evidence>
<dbReference type="OrthoDB" id="29086at2759"/>
<dbReference type="Proteomes" id="UP000014680">
    <property type="component" value="Unassembled WGS sequence"/>
</dbReference>
<dbReference type="RefSeq" id="XP_004253893.1">
    <property type="nucleotide sequence ID" value="XM_004253845.1"/>
</dbReference>
<feature type="region of interest" description="Disordered" evidence="1">
    <location>
        <begin position="1"/>
        <end position="40"/>
    </location>
</feature>
<accession>A0A0A1TZS0</accession>
<dbReference type="EMBL" id="KB206864">
    <property type="protein sequence ID" value="ELP87122.1"/>
    <property type="molecule type" value="Genomic_DNA"/>
</dbReference>
<dbReference type="KEGG" id="eiv:EIN_496570"/>
<feature type="compositionally biased region" description="Acidic residues" evidence="1">
    <location>
        <begin position="27"/>
        <end position="37"/>
    </location>
</feature>
<gene>
    <name evidence="2" type="ORF">EIN_496570</name>
</gene>
<evidence type="ECO:0000313" key="3">
    <source>
        <dbReference type="Proteomes" id="UP000014680"/>
    </source>
</evidence>
<sequence length="126" mass="14696">MSTNTEGLDDEYFTDDDEEYTSSQSSESDESQTEEINADNYNEVIASIKERVIDRISRIHSNEQSKLYEKYIQATNLFSNEKELLLDDMQLYDLGILQKDKVFQTLKCFSSSIKDLNQMFEDKATF</sequence>
<feature type="compositionally biased region" description="Acidic residues" evidence="1">
    <location>
        <begin position="7"/>
        <end position="20"/>
    </location>
</feature>
<organism evidence="2 3">
    <name type="scientific">Entamoeba invadens IP1</name>
    <dbReference type="NCBI Taxonomy" id="370355"/>
    <lineage>
        <taxon>Eukaryota</taxon>
        <taxon>Amoebozoa</taxon>
        <taxon>Evosea</taxon>
        <taxon>Archamoebae</taxon>
        <taxon>Mastigamoebida</taxon>
        <taxon>Entamoebidae</taxon>
        <taxon>Entamoeba</taxon>
    </lineage>
</organism>
<name>A0A0A1TZS0_ENTIV</name>
<reference evidence="2 3" key="1">
    <citation type="submission" date="2012-10" db="EMBL/GenBank/DDBJ databases">
        <authorList>
            <person name="Zafar N."/>
            <person name="Inman J."/>
            <person name="Hall N."/>
            <person name="Lorenzi H."/>
            <person name="Caler E."/>
        </authorList>
    </citation>
    <scope>NUCLEOTIDE SEQUENCE [LARGE SCALE GENOMIC DNA]</scope>
    <source>
        <strain evidence="2 3">IP1</strain>
    </source>
</reference>
<proteinExistence type="predicted"/>
<protein>
    <submittedName>
        <fullName evidence="2">Uncharacterized protein</fullName>
    </submittedName>
</protein>
<dbReference type="GeneID" id="14886109"/>
<evidence type="ECO:0000313" key="2">
    <source>
        <dbReference type="EMBL" id="ELP87122.1"/>
    </source>
</evidence>